<dbReference type="Pfam" id="PF22422">
    <property type="entry name" value="MGH1-like_GH"/>
    <property type="match status" value="1"/>
</dbReference>
<evidence type="ECO:0000313" key="4">
    <source>
        <dbReference type="EMBL" id="QJD81405.1"/>
    </source>
</evidence>
<dbReference type="Gene3D" id="1.50.10.10">
    <property type="match status" value="1"/>
</dbReference>
<accession>A0A7L5DTD1</accession>
<dbReference type="SUPFAM" id="SSF48208">
    <property type="entry name" value="Six-hairpin glycosidases"/>
    <property type="match status" value="1"/>
</dbReference>
<dbReference type="InterPro" id="IPR008928">
    <property type="entry name" value="6-hairpin_glycosidase_sf"/>
</dbReference>
<dbReference type="EMBL" id="CP051677">
    <property type="protein sequence ID" value="QJD81405.1"/>
    <property type="molecule type" value="Genomic_DNA"/>
</dbReference>
<gene>
    <name evidence="4" type="ORF">HH216_17105</name>
</gene>
<evidence type="ECO:0000259" key="2">
    <source>
        <dbReference type="Pfam" id="PF03633"/>
    </source>
</evidence>
<dbReference type="InterPro" id="IPR005194">
    <property type="entry name" value="Glyco_hydro_65_C"/>
</dbReference>
<protein>
    <recommendedName>
        <fullName evidence="6">Glycoside hydrolase</fullName>
    </recommendedName>
</protein>
<evidence type="ECO:0000259" key="3">
    <source>
        <dbReference type="Pfam" id="PF22422"/>
    </source>
</evidence>
<evidence type="ECO:0000256" key="1">
    <source>
        <dbReference type="SAM" id="SignalP"/>
    </source>
</evidence>
<dbReference type="Proteomes" id="UP000501128">
    <property type="component" value="Chromosome"/>
</dbReference>
<dbReference type="InterPro" id="IPR012341">
    <property type="entry name" value="6hp_glycosidase-like_sf"/>
</dbReference>
<keyword evidence="5" id="KW-1185">Reference proteome</keyword>
<name>A0A7L5DTD1_9BACT</name>
<feature type="domain" description="Mannosylglycerate hydrolase MGH1-like glycoside hydrolase" evidence="3">
    <location>
        <begin position="112"/>
        <end position="447"/>
    </location>
</feature>
<dbReference type="GO" id="GO:0005975">
    <property type="term" value="P:carbohydrate metabolic process"/>
    <property type="evidence" value="ECO:0007669"/>
    <property type="project" value="InterPro"/>
</dbReference>
<dbReference type="Pfam" id="PF03633">
    <property type="entry name" value="Glyco_hydro_65C"/>
    <property type="match status" value="1"/>
</dbReference>
<proteinExistence type="predicted"/>
<feature type="signal peptide" evidence="1">
    <location>
        <begin position="1"/>
        <end position="22"/>
    </location>
</feature>
<reference evidence="4 5" key="1">
    <citation type="submission" date="2020-04" db="EMBL/GenBank/DDBJ databases">
        <title>Genome sequencing of novel species.</title>
        <authorList>
            <person name="Heo J."/>
            <person name="Kim S.-J."/>
            <person name="Kim J.-S."/>
            <person name="Hong S.-B."/>
            <person name="Kwon S.-W."/>
        </authorList>
    </citation>
    <scope>NUCLEOTIDE SEQUENCE [LARGE SCALE GENOMIC DNA]</scope>
    <source>
        <strain evidence="4 5">CJU-R4</strain>
    </source>
</reference>
<feature type="chain" id="PRO_5029574336" description="Glycoside hydrolase" evidence="1">
    <location>
        <begin position="23"/>
        <end position="534"/>
    </location>
</feature>
<dbReference type="InterPro" id="IPR054491">
    <property type="entry name" value="MGH1-like_GH"/>
</dbReference>
<feature type="domain" description="Glycoside hydrolase family 65 C-terminal" evidence="2">
    <location>
        <begin position="465"/>
        <end position="510"/>
    </location>
</feature>
<dbReference type="KEGG" id="srho:HH216_17105"/>
<evidence type="ECO:0008006" key="6">
    <source>
        <dbReference type="Google" id="ProtNLM"/>
    </source>
</evidence>
<evidence type="ECO:0000313" key="5">
    <source>
        <dbReference type="Proteomes" id="UP000501128"/>
    </source>
</evidence>
<keyword evidence="1" id="KW-0732">Signal</keyword>
<sequence length="534" mass="61894">MMMKKVIAVLGLLTWLSFSAQSQSFFVLNPERYKPYIDQFNADDNELYKQYIPNDSAWQFIQSNVPLLDCPDKNLELTYYFRWWTYRKQIKATPDGFIVTEFLPSVYWAGKHNSISCAAAHHFYEGRWLKDTKYLNDYANFWLRKGGDLRSYSFWISDALWSFHQVKPNSALLTDLLPDLIKNYQGWETGRMYQDKYFIGKNPDGLFSTIDDRDGMEMSIGQHGKRPTINSYMYGDAKAIARVARLKGDKQSEKLFLSKADTLQKLVLMKLWDNQSNFFKTMPYNQSKLVDVREILGYTPWYFKLPTQGKGYEKAWRLLLSDQGFKAPYGLTTAEQSHPKFELTYEGHECKWNGPSWPFSTAVTLTAMANVLNEYEQTIIEPRDYFDQLVIYSNAHRRVSENGRLLPWIDEVVNPYTGDWISRTMLESMGWRADKGGVERGKDYNHSTFCDLVISGLIGIRPQDTNSIVVNPLVPADGWDWFCLDNITYHGKTLTVLFDRFGTKYNKGRGLLCFSNGKLLAKAESIQKLTVSLE</sequence>
<dbReference type="AlphaFoldDB" id="A0A7L5DTD1"/>
<organism evidence="4 5">
    <name type="scientific">Spirosoma rhododendri</name>
    <dbReference type="NCBI Taxonomy" id="2728024"/>
    <lineage>
        <taxon>Bacteria</taxon>
        <taxon>Pseudomonadati</taxon>
        <taxon>Bacteroidota</taxon>
        <taxon>Cytophagia</taxon>
        <taxon>Cytophagales</taxon>
        <taxon>Cytophagaceae</taxon>
        <taxon>Spirosoma</taxon>
    </lineage>
</organism>